<sequence>MASKSHGSAYLNLIPDGARRGVSETQKLPPAYRGCTRLQPRRGTARTGPRAQALLAANCRSIAAAIVLELGPAPYAGVPCWTGAQRWAQWTVPVAYDLRYDADVRPRMGANQISRRALLRIAEARACYADYATGRDCRPSNDRLATDTGYDVRTIQRANTVLRLLGVATEVLRGRQRTRTERLASWRVGDRGRGWASVWALHDHRLLNRVIHKIQRALSPHPRSGPVRDQHVRQDVVTTRNRRRTGAGKRGAARRARPDPGGLALAKSWRAHPQAPPWCHRHSPTAWAAMLAAPAAAGWTPRDVNQLISDWLGVGHWIPDTPHKPIGLLGAILVWHGADNLGDRPAALDEAREAQARVAAEQLRRAESAASHRAHLAGRAAAEAAQSGPGRAEAFAALAAARLRSGQRRTAQAAAEQARIDALIERARTPRR</sequence>
<evidence type="ECO:0000313" key="3">
    <source>
        <dbReference type="Proteomes" id="UP000259236"/>
    </source>
</evidence>
<proteinExistence type="predicted"/>
<protein>
    <submittedName>
        <fullName evidence="2">Helix-turn-helix domain-containing protein</fullName>
    </submittedName>
</protein>
<evidence type="ECO:0000256" key="1">
    <source>
        <dbReference type="SAM" id="MobiDB-lite"/>
    </source>
</evidence>
<dbReference type="Proteomes" id="UP000259236">
    <property type="component" value="Plasmid pMAC109b"/>
</dbReference>
<dbReference type="AlphaFoldDB" id="A0A3B6XG55"/>
<organism evidence="2 3">
    <name type="scientific">Mycobacterium avium subsp. hominissuis</name>
    <dbReference type="NCBI Taxonomy" id="439334"/>
    <lineage>
        <taxon>Bacteria</taxon>
        <taxon>Bacillati</taxon>
        <taxon>Actinomycetota</taxon>
        <taxon>Actinomycetes</taxon>
        <taxon>Mycobacteriales</taxon>
        <taxon>Mycobacteriaceae</taxon>
        <taxon>Mycobacterium</taxon>
        <taxon>Mycobacterium avium complex (MAC)</taxon>
    </lineage>
</organism>
<accession>A0A3B6XG55</accession>
<evidence type="ECO:0000313" key="2">
    <source>
        <dbReference type="EMBL" id="AXO25982.1"/>
    </source>
</evidence>
<geneLocation type="plasmid" evidence="2 3">
    <name>pMAC109b</name>
</geneLocation>
<reference evidence="2 3" key="1">
    <citation type="submission" date="2018-05" db="EMBL/GenBank/DDBJ databases">
        <title>Sequencing and annotation of Mycobacterium avium strain 109 (MAC109).</title>
        <authorList>
            <person name="Matern W.M."/>
            <person name="Bader J.S."/>
            <person name="Karakousis P.C."/>
        </authorList>
    </citation>
    <scope>NUCLEOTIDE SEQUENCE [LARGE SCALE GENOMIC DNA]</scope>
    <source>
        <strain evidence="2 3">MAC109</strain>
        <plasmid evidence="2 3">pMAC109b</plasmid>
    </source>
</reference>
<feature type="region of interest" description="Disordered" evidence="1">
    <location>
        <begin position="239"/>
        <end position="260"/>
    </location>
</feature>
<dbReference type="EMBL" id="CP029334">
    <property type="protein sequence ID" value="AXO25982.1"/>
    <property type="molecule type" value="Genomic_DNA"/>
</dbReference>
<gene>
    <name evidence="2" type="ORF">DFS55_25425</name>
</gene>
<name>A0A3B6XG55_MYCAV</name>
<keyword evidence="2" id="KW-0614">Plasmid</keyword>
<feature type="compositionally biased region" description="Basic residues" evidence="1">
    <location>
        <begin position="240"/>
        <end position="255"/>
    </location>
</feature>